<dbReference type="EMBL" id="BORR01000008">
    <property type="protein sequence ID" value="GIO37700.1"/>
    <property type="molecule type" value="Genomic_DNA"/>
</dbReference>
<dbReference type="PANTHER" id="PTHR42790">
    <property type="entry name" value="AMINOTRANSFERASE"/>
    <property type="match status" value="1"/>
</dbReference>
<dbReference type="GO" id="GO:0008483">
    <property type="term" value="F:transaminase activity"/>
    <property type="evidence" value="ECO:0007669"/>
    <property type="project" value="UniProtKB-KW"/>
</dbReference>
<accession>A0A919XWK7</accession>
<dbReference type="InterPro" id="IPR004839">
    <property type="entry name" value="Aminotransferase_I/II_large"/>
</dbReference>
<dbReference type="PRINTS" id="PR00035">
    <property type="entry name" value="HTHGNTR"/>
</dbReference>
<comment type="caution">
    <text evidence="11">The sequence shown here is derived from an EMBL/GenBank/DDBJ whole genome shotgun (WGS) entry which is preliminary data.</text>
</comment>
<gene>
    <name evidence="11" type="primary">yisV</name>
    <name evidence="11" type="ORF">J41TS12_25610</name>
</gene>
<dbReference type="InterPro" id="IPR050859">
    <property type="entry name" value="Class-I_PLP-dep_aminotransf"/>
</dbReference>
<dbReference type="GO" id="GO:0030170">
    <property type="term" value="F:pyridoxal phosphate binding"/>
    <property type="evidence" value="ECO:0007669"/>
    <property type="project" value="InterPro"/>
</dbReference>
<protein>
    <recommendedName>
        <fullName evidence="3">HTH-type transcriptional regulator NorG</fullName>
    </recommendedName>
</protein>
<evidence type="ECO:0000256" key="7">
    <source>
        <dbReference type="ARBA" id="ARBA00023015"/>
    </source>
</evidence>
<evidence type="ECO:0000256" key="9">
    <source>
        <dbReference type="ARBA" id="ARBA00023163"/>
    </source>
</evidence>
<dbReference type="PANTHER" id="PTHR42790:SF17">
    <property type="entry name" value="TRANSCRIPTIONAL REGULATOR, GNTR FAMILY"/>
    <property type="match status" value="1"/>
</dbReference>
<dbReference type="CDD" id="cd00609">
    <property type="entry name" value="AAT_like"/>
    <property type="match status" value="1"/>
</dbReference>
<evidence type="ECO:0000256" key="5">
    <source>
        <dbReference type="ARBA" id="ARBA00022679"/>
    </source>
</evidence>
<dbReference type="SUPFAM" id="SSF46785">
    <property type="entry name" value="Winged helix' DNA-binding domain"/>
    <property type="match status" value="1"/>
</dbReference>
<evidence type="ECO:0000313" key="12">
    <source>
        <dbReference type="Proteomes" id="UP000681162"/>
    </source>
</evidence>
<evidence type="ECO:0000259" key="10">
    <source>
        <dbReference type="PROSITE" id="PS50949"/>
    </source>
</evidence>
<proteinExistence type="inferred from homology"/>
<dbReference type="GO" id="GO:0003700">
    <property type="term" value="F:DNA-binding transcription factor activity"/>
    <property type="evidence" value="ECO:0007669"/>
    <property type="project" value="InterPro"/>
</dbReference>
<dbReference type="PROSITE" id="PS50949">
    <property type="entry name" value="HTH_GNTR"/>
    <property type="match status" value="1"/>
</dbReference>
<dbReference type="RefSeq" id="WP_212939942.1">
    <property type="nucleotide sequence ID" value="NZ_BORR01000008.1"/>
</dbReference>
<keyword evidence="5" id="KW-0808">Transferase</keyword>
<evidence type="ECO:0000256" key="1">
    <source>
        <dbReference type="ARBA" id="ARBA00001933"/>
    </source>
</evidence>
<evidence type="ECO:0000256" key="6">
    <source>
        <dbReference type="ARBA" id="ARBA00022898"/>
    </source>
</evidence>
<dbReference type="Gene3D" id="3.90.1150.10">
    <property type="entry name" value="Aspartate Aminotransferase, domain 1"/>
    <property type="match status" value="1"/>
</dbReference>
<keyword evidence="6" id="KW-0663">Pyridoxal phosphate</keyword>
<dbReference type="InterPro" id="IPR015422">
    <property type="entry name" value="PyrdxlP-dep_Trfase_small"/>
</dbReference>
<organism evidence="11 12">
    <name type="scientific">Paenibacillus antibioticophila</name>
    <dbReference type="NCBI Taxonomy" id="1274374"/>
    <lineage>
        <taxon>Bacteria</taxon>
        <taxon>Bacillati</taxon>
        <taxon>Bacillota</taxon>
        <taxon>Bacilli</taxon>
        <taxon>Bacillales</taxon>
        <taxon>Paenibacillaceae</taxon>
        <taxon>Paenibacillus</taxon>
    </lineage>
</organism>
<evidence type="ECO:0000256" key="8">
    <source>
        <dbReference type="ARBA" id="ARBA00023125"/>
    </source>
</evidence>
<evidence type="ECO:0000256" key="2">
    <source>
        <dbReference type="ARBA" id="ARBA00005384"/>
    </source>
</evidence>
<dbReference type="InterPro" id="IPR036388">
    <property type="entry name" value="WH-like_DNA-bd_sf"/>
</dbReference>
<dbReference type="GO" id="GO:0003677">
    <property type="term" value="F:DNA binding"/>
    <property type="evidence" value="ECO:0007669"/>
    <property type="project" value="UniProtKB-KW"/>
</dbReference>
<dbReference type="InterPro" id="IPR015424">
    <property type="entry name" value="PyrdxlP-dep_Trfase"/>
</dbReference>
<keyword evidence="9" id="KW-0804">Transcription</keyword>
<keyword evidence="7" id="KW-0805">Transcription regulation</keyword>
<dbReference type="Proteomes" id="UP000681162">
    <property type="component" value="Unassembled WGS sequence"/>
</dbReference>
<dbReference type="GO" id="GO:1901605">
    <property type="term" value="P:alpha-amino acid metabolic process"/>
    <property type="evidence" value="ECO:0007669"/>
    <property type="project" value="TreeGrafter"/>
</dbReference>
<dbReference type="InterPro" id="IPR036390">
    <property type="entry name" value="WH_DNA-bd_sf"/>
</dbReference>
<sequence>MSWQPDRLLHLSLAAQIKDWMIRQIQSGEWPAGTKLPPQRKLALSLGVNRSTLQEAVDELKADGLLSSRTGSATFVANDSWHLLVKQRLPNWQQYIEASIHKSNDQTIQLINEFEQDASVIRLGTGELSPSLLPVNEIQASLGSLPLDGKTLGYSSPQGSETLRQAICDYVKKRGITTTPENICVVSGGLQALQLIALGLLQPGSLVLQHEYSYLNSVRPFQSFGMNLHGLSADQYTAEHIRKVRGRRQAILYTIPTLHNPTGECMTWEDKNALYQLCAAERLPVIEDDVYFELSFEPAAPAMKSLDRSGQVIYIGSVSKTLSPGLRIGWVIASAPVIQRISDIKMQMDYGSSALSQLVVEHWLRTGLYENHVRRLRAELQSRAELMEILLKQYFESKASWESPQGGFYIWLRFHEPVITKELFMRLLKKKVLIHPGYIYGAQDAHHLRLSFAYGSEKELRKGMEMLYREI</sequence>
<feature type="domain" description="HTH gntR-type" evidence="10">
    <location>
        <begin position="11"/>
        <end position="79"/>
    </location>
</feature>
<dbReference type="SUPFAM" id="SSF53383">
    <property type="entry name" value="PLP-dependent transferases"/>
    <property type="match status" value="1"/>
</dbReference>
<keyword evidence="12" id="KW-1185">Reference proteome</keyword>
<evidence type="ECO:0000256" key="3">
    <source>
        <dbReference type="ARBA" id="ARBA00015123"/>
    </source>
</evidence>
<evidence type="ECO:0000256" key="4">
    <source>
        <dbReference type="ARBA" id="ARBA00022576"/>
    </source>
</evidence>
<dbReference type="SMART" id="SM00345">
    <property type="entry name" value="HTH_GNTR"/>
    <property type="match status" value="1"/>
</dbReference>
<dbReference type="Gene3D" id="1.10.10.10">
    <property type="entry name" value="Winged helix-like DNA-binding domain superfamily/Winged helix DNA-binding domain"/>
    <property type="match status" value="1"/>
</dbReference>
<dbReference type="AlphaFoldDB" id="A0A919XWK7"/>
<reference evidence="11 12" key="1">
    <citation type="submission" date="2021-03" db="EMBL/GenBank/DDBJ databases">
        <title>Antimicrobial resistance genes in bacteria isolated from Japanese honey, and their potential for conferring macrolide and lincosamide resistance in the American foulbrood pathogen Paenibacillus larvae.</title>
        <authorList>
            <person name="Okamoto M."/>
            <person name="Kumagai M."/>
            <person name="Kanamori H."/>
            <person name="Takamatsu D."/>
        </authorList>
    </citation>
    <scope>NUCLEOTIDE SEQUENCE [LARGE SCALE GENOMIC DNA]</scope>
    <source>
        <strain evidence="11 12">J41TS12</strain>
    </source>
</reference>
<dbReference type="InterPro" id="IPR015421">
    <property type="entry name" value="PyrdxlP-dep_Trfase_major"/>
</dbReference>
<dbReference type="Gene3D" id="3.40.640.10">
    <property type="entry name" value="Type I PLP-dependent aspartate aminotransferase-like (Major domain)"/>
    <property type="match status" value="1"/>
</dbReference>
<evidence type="ECO:0000313" key="11">
    <source>
        <dbReference type="EMBL" id="GIO37700.1"/>
    </source>
</evidence>
<dbReference type="CDD" id="cd07377">
    <property type="entry name" value="WHTH_GntR"/>
    <property type="match status" value="1"/>
</dbReference>
<keyword evidence="8" id="KW-0238">DNA-binding</keyword>
<dbReference type="Pfam" id="PF00392">
    <property type="entry name" value="GntR"/>
    <property type="match status" value="1"/>
</dbReference>
<keyword evidence="4" id="KW-0032">Aminotransferase</keyword>
<dbReference type="Pfam" id="PF00155">
    <property type="entry name" value="Aminotran_1_2"/>
    <property type="match status" value="1"/>
</dbReference>
<dbReference type="InterPro" id="IPR000524">
    <property type="entry name" value="Tscrpt_reg_HTH_GntR"/>
</dbReference>
<name>A0A919XWK7_9BACL</name>
<comment type="similarity">
    <text evidence="2">In the C-terminal section; belongs to the class-I pyridoxal-phosphate-dependent aminotransferase family.</text>
</comment>
<comment type="cofactor">
    <cofactor evidence="1">
        <name>pyridoxal 5'-phosphate</name>
        <dbReference type="ChEBI" id="CHEBI:597326"/>
    </cofactor>
</comment>